<dbReference type="InterPro" id="IPR002925">
    <property type="entry name" value="Dienelactn_hydro"/>
</dbReference>
<name>A0A844Z2U7_9SPHN</name>
<dbReference type="AlphaFoldDB" id="A0A844Z2U7"/>
<dbReference type="OrthoDB" id="9787933at2"/>
<gene>
    <name evidence="2" type="ORF">GRI99_11305</name>
</gene>
<dbReference type="PANTHER" id="PTHR22946:SF0">
    <property type="entry name" value="DIENELACTONE HYDROLASE DOMAIN-CONTAINING PROTEIN"/>
    <property type="match status" value="1"/>
</dbReference>
<sequence length="233" mass="24533">MSMIEVSYADGEVALTGTLHVPDSTPRAAVVVFPTIMNPTQSVSDKAADLAANGYLALVADFYGAVPASFDEARDMAMGIRATPETYRRRLRASLKALATRPEAAGLPIGAIGFCMGGQAVLELARDGAPLFAVVSFHGLLDTDAPAGSDAISARILVCHGDADPMVPRSQVMAFWEEMDAAGADWHFHSYAGVKHGFTNPAPNPNPATGYNASADRQSWAAMYALFDEVLGA</sequence>
<dbReference type="Gene3D" id="3.40.50.1820">
    <property type="entry name" value="alpha/beta hydrolase"/>
    <property type="match status" value="1"/>
</dbReference>
<evidence type="ECO:0000313" key="2">
    <source>
        <dbReference type="EMBL" id="MXO72213.1"/>
    </source>
</evidence>
<dbReference type="EMBL" id="WTYV01000004">
    <property type="protein sequence ID" value="MXO72213.1"/>
    <property type="molecule type" value="Genomic_DNA"/>
</dbReference>
<dbReference type="InterPro" id="IPR029058">
    <property type="entry name" value="AB_hydrolase_fold"/>
</dbReference>
<proteinExistence type="predicted"/>
<dbReference type="InterPro" id="IPR050261">
    <property type="entry name" value="FrsA_esterase"/>
</dbReference>
<keyword evidence="3" id="KW-1185">Reference proteome</keyword>
<dbReference type="Proteomes" id="UP000466966">
    <property type="component" value="Unassembled WGS sequence"/>
</dbReference>
<evidence type="ECO:0000313" key="3">
    <source>
        <dbReference type="Proteomes" id="UP000466966"/>
    </source>
</evidence>
<reference evidence="2 3" key="1">
    <citation type="submission" date="2019-12" db="EMBL/GenBank/DDBJ databases">
        <title>Genomic-based taxomic classification of the family Erythrobacteraceae.</title>
        <authorList>
            <person name="Xu L."/>
        </authorList>
    </citation>
    <scope>NUCLEOTIDE SEQUENCE [LARGE SCALE GENOMIC DNA]</scope>
    <source>
        <strain evidence="2 3">M0322</strain>
    </source>
</reference>
<dbReference type="SUPFAM" id="SSF53474">
    <property type="entry name" value="alpha/beta-Hydrolases"/>
    <property type="match status" value="1"/>
</dbReference>
<dbReference type="Pfam" id="PF01738">
    <property type="entry name" value="DLH"/>
    <property type="match status" value="1"/>
</dbReference>
<organism evidence="2 3">
    <name type="scientific">Alteraurantiacibacter buctensis</name>
    <dbReference type="NCBI Taxonomy" id="1503981"/>
    <lineage>
        <taxon>Bacteria</taxon>
        <taxon>Pseudomonadati</taxon>
        <taxon>Pseudomonadota</taxon>
        <taxon>Alphaproteobacteria</taxon>
        <taxon>Sphingomonadales</taxon>
        <taxon>Erythrobacteraceae</taxon>
        <taxon>Alteraurantiacibacter</taxon>
    </lineage>
</organism>
<evidence type="ECO:0000259" key="1">
    <source>
        <dbReference type="Pfam" id="PF01738"/>
    </source>
</evidence>
<protein>
    <submittedName>
        <fullName evidence="2">Prolyl oligopeptidase family serine peptidase</fullName>
    </submittedName>
</protein>
<dbReference type="GO" id="GO:0016787">
    <property type="term" value="F:hydrolase activity"/>
    <property type="evidence" value="ECO:0007669"/>
    <property type="project" value="InterPro"/>
</dbReference>
<dbReference type="PANTHER" id="PTHR22946">
    <property type="entry name" value="DIENELACTONE HYDROLASE DOMAIN-CONTAINING PROTEIN-RELATED"/>
    <property type="match status" value="1"/>
</dbReference>
<accession>A0A844Z2U7</accession>
<feature type="domain" description="Dienelactone hydrolase" evidence="1">
    <location>
        <begin position="17"/>
        <end position="230"/>
    </location>
</feature>
<comment type="caution">
    <text evidence="2">The sequence shown here is derived from an EMBL/GenBank/DDBJ whole genome shotgun (WGS) entry which is preliminary data.</text>
</comment>